<keyword evidence="1" id="KW-0732">Signal</keyword>
<dbReference type="EMBL" id="GL883097">
    <property type="protein sequence ID" value="EGG09609.1"/>
    <property type="molecule type" value="Genomic_DNA"/>
</dbReference>
<feature type="chain" id="PRO_5003320729" evidence="1">
    <location>
        <begin position="19"/>
        <end position="232"/>
    </location>
</feature>
<organism evidence="3">
    <name type="scientific">Melampsora larici-populina (strain 98AG31 / pathotype 3-4-7)</name>
    <name type="common">Poplar leaf rust fungus</name>
    <dbReference type="NCBI Taxonomy" id="747676"/>
    <lineage>
        <taxon>Eukaryota</taxon>
        <taxon>Fungi</taxon>
        <taxon>Dikarya</taxon>
        <taxon>Basidiomycota</taxon>
        <taxon>Pucciniomycotina</taxon>
        <taxon>Pucciniomycetes</taxon>
        <taxon>Pucciniales</taxon>
        <taxon>Melampsoraceae</taxon>
        <taxon>Melampsora</taxon>
    </lineage>
</organism>
<dbReference type="GeneID" id="18928805"/>
<dbReference type="KEGG" id="mlr:MELLADRAFT_51997"/>
<proteinExistence type="predicted"/>
<evidence type="ECO:0000313" key="2">
    <source>
        <dbReference type="EMBL" id="EGG09609.1"/>
    </source>
</evidence>
<sequence length="232" mass="24812">MHFTLSFFVATLAAFAAASPIEQNTKVKSAVEEKCFAGCGSSQGLAPVGQATWGGGYVFGKQQYTSFTQVTQSFQSFGTICANTFSQWGSGGIQFQQISYEIHTMVIQFQAMVTQFSNAGGCNVCQTSNAYQFTSAITPVFQQFQTMIAIITQSYSSYIPQCQPDFNILYSCLRIVTGILVSLHIDVSSLLASIGIDLNLFSAVGINIHVLLSLDVTALFSAHGLVGAGGLL</sequence>
<accession>F4RDH6</accession>
<gene>
    <name evidence="2" type="ORF">MELLADRAFT_51997</name>
</gene>
<feature type="signal peptide" evidence="1">
    <location>
        <begin position="1"/>
        <end position="18"/>
    </location>
</feature>
<evidence type="ECO:0000313" key="3">
    <source>
        <dbReference type="Proteomes" id="UP000001072"/>
    </source>
</evidence>
<dbReference type="VEuPathDB" id="FungiDB:MELLADRAFT_51997"/>
<dbReference type="InParanoid" id="F4RDH6"/>
<evidence type="ECO:0000256" key="1">
    <source>
        <dbReference type="SAM" id="SignalP"/>
    </source>
</evidence>
<reference evidence="3" key="1">
    <citation type="journal article" date="2011" name="Proc. Natl. Acad. Sci. U.S.A.">
        <title>Obligate biotrophy features unraveled by the genomic analysis of rust fungi.</title>
        <authorList>
            <person name="Duplessis S."/>
            <person name="Cuomo C.A."/>
            <person name="Lin Y.-C."/>
            <person name="Aerts A."/>
            <person name="Tisserant E."/>
            <person name="Veneault-Fourrey C."/>
            <person name="Joly D.L."/>
            <person name="Hacquard S."/>
            <person name="Amselem J."/>
            <person name="Cantarel B.L."/>
            <person name="Chiu R."/>
            <person name="Coutinho P.M."/>
            <person name="Feau N."/>
            <person name="Field M."/>
            <person name="Frey P."/>
            <person name="Gelhaye E."/>
            <person name="Goldberg J."/>
            <person name="Grabherr M.G."/>
            <person name="Kodira C.D."/>
            <person name="Kohler A."/>
            <person name="Kuees U."/>
            <person name="Lindquist E.A."/>
            <person name="Lucas S.M."/>
            <person name="Mago R."/>
            <person name="Mauceli E."/>
            <person name="Morin E."/>
            <person name="Murat C."/>
            <person name="Pangilinan J.L."/>
            <person name="Park R."/>
            <person name="Pearson M."/>
            <person name="Quesneville H."/>
            <person name="Rouhier N."/>
            <person name="Sakthikumar S."/>
            <person name="Salamov A.A."/>
            <person name="Schmutz J."/>
            <person name="Selles B."/>
            <person name="Shapiro H."/>
            <person name="Tanguay P."/>
            <person name="Tuskan G.A."/>
            <person name="Henrissat B."/>
            <person name="Van de Peer Y."/>
            <person name="Rouze P."/>
            <person name="Ellis J.G."/>
            <person name="Dodds P.N."/>
            <person name="Schein J.E."/>
            <person name="Zhong S."/>
            <person name="Hamelin R.C."/>
            <person name="Grigoriev I.V."/>
            <person name="Szabo L.J."/>
            <person name="Martin F."/>
        </authorList>
    </citation>
    <scope>NUCLEOTIDE SEQUENCE [LARGE SCALE GENOMIC DNA]</scope>
    <source>
        <strain evidence="3">98AG31 / pathotype 3-4-7</strain>
    </source>
</reference>
<dbReference type="OrthoDB" id="2511988at2759"/>
<protein>
    <submittedName>
        <fullName evidence="2">Secreted protein</fullName>
    </submittedName>
</protein>
<dbReference type="AlphaFoldDB" id="F4RDH6"/>
<dbReference type="Proteomes" id="UP000001072">
    <property type="component" value="Unassembled WGS sequence"/>
</dbReference>
<name>F4RDH6_MELLP</name>
<dbReference type="HOGENOM" id="CLU_098011_0_0_1"/>
<keyword evidence="3" id="KW-1185">Reference proteome</keyword>
<dbReference type="RefSeq" id="XP_007407336.1">
    <property type="nucleotide sequence ID" value="XM_007407274.1"/>
</dbReference>